<reference evidence="3" key="3">
    <citation type="submission" date="2020-09" db="EMBL/GenBank/DDBJ databases">
        <authorList>
            <person name="Sun Q."/>
            <person name="Ohkuma M."/>
        </authorList>
    </citation>
    <scope>NUCLEOTIDE SEQUENCE</scope>
    <source>
        <strain evidence="3">JCM 4136</strain>
    </source>
</reference>
<gene>
    <name evidence="3" type="ORF">GCM10010227_44640</name>
    <name evidence="2" type="ORF">Sgou_32980</name>
</gene>
<protein>
    <submittedName>
        <fullName evidence="3">Uncharacterized protein</fullName>
    </submittedName>
</protein>
<evidence type="ECO:0000313" key="3">
    <source>
        <dbReference type="EMBL" id="GGU85363.1"/>
    </source>
</evidence>
<accession>A0A8H9LQH9</accession>
<proteinExistence type="predicted"/>
<comment type="caution">
    <text evidence="3">The sequence shown here is derived from an EMBL/GenBank/DDBJ whole genome shotgun (WGS) entry which is preliminary data.</text>
</comment>
<dbReference type="Proteomes" id="UP000660975">
    <property type="component" value="Unassembled WGS sequence"/>
</dbReference>
<dbReference type="EMBL" id="BMSC01000016">
    <property type="protein sequence ID" value="GGU85363.1"/>
    <property type="molecule type" value="Genomic_DNA"/>
</dbReference>
<feature type="region of interest" description="Disordered" evidence="1">
    <location>
        <begin position="89"/>
        <end position="108"/>
    </location>
</feature>
<evidence type="ECO:0000256" key="1">
    <source>
        <dbReference type="SAM" id="MobiDB-lite"/>
    </source>
</evidence>
<reference evidence="3" key="1">
    <citation type="journal article" date="2014" name="Int. J. Syst. Evol. Microbiol.">
        <title>Complete genome sequence of Corynebacterium casei LMG S-19264T (=DSM 44701T), isolated from a smear-ripened cheese.</title>
        <authorList>
            <consortium name="US DOE Joint Genome Institute (JGI-PGF)"/>
            <person name="Walter F."/>
            <person name="Albersmeier A."/>
            <person name="Kalinowski J."/>
            <person name="Ruckert C."/>
        </authorList>
    </citation>
    <scope>NUCLEOTIDE SEQUENCE</scope>
    <source>
        <strain evidence="3">JCM 4136</strain>
    </source>
</reference>
<dbReference type="EMBL" id="BLLO01000020">
    <property type="protein sequence ID" value="GFH78628.1"/>
    <property type="molecule type" value="Genomic_DNA"/>
</dbReference>
<evidence type="ECO:0000313" key="4">
    <source>
        <dbReference type="Proteomes" id="UP000480804"/>
    </source>
</evidence>
<dbReference type="Proteomes" id="UP000480804">
    <property type="component" value="Unassembled WGS sequence"/>
</dbReference>
<organism evidence="3 5">
    <name type="scientific">Streptomyces gougerotii</name>
    <dbReference type="NCBI Taxonomy" id="53448"/>
    <lineage>
        <taxon>Bacteria</taxon>
        <taxon>Bacillati</taxon>
        <taxon>Actinomycetota</taxon>
        <taxon>Actinomycetes</taxon>
        <taxon>Kitasatosporales</taxon>
        <taxon>Streptomycetaceae</taxon>
        <taxon>Streptomyces</taxon>
        <taxon>Streptomyces diastaticus group</taxon>
    </lineage>
</organism>
<evidence type="ECO:0000313" key="5">
    <source>
        <dbReference type="Proteomes" id="UP000660975"/>
    </source>
</evidence>
<name>A0A8H9LQH9_9ACTN</name>
<keyword evidence="4" id="KW-1185">Reference proteome</keyword>
<feature type="compositionally biased region" description="Basic and acidic residues" evidence="1">
    <location>
        <begin position="93"/>
        <end position="108"/>
    </location>
</feature>
<reference evidence="2 4" key="2">
    <citation type="submission" date="2020-02" db="EMBL/GenBank/DDBJ databases">
        <title>Whole genome shotgun sequence of Streptomyces gougerotii NBRC 13043.</title>
        <authorList>
            <person name="Ichikawa N."/>
            <person name="Komaki H."/>
            <person name="Tamura T."/>
        </authorList>
    </citation>
    <scope>NUCLEOTIDE SEQUENCE [LARGE SCALE GENOMIC DNA]</scope>
    <source>
        <strain evidence="2 4">NBRC 13043</strain>
    </source>
</reference>
<sequence>MYSVQLEKLSRFSFAEWSSDAPAWTFPAAGGMPQAVTVPSAPTARAPPPVARSSDRRLKALRSRGAPARAPRRIAANWAGVGRPGSYCSMRGDPFERGGHRERRDRLR</sequence>
<dbReference type="AlphaFoldDB" id="A0A8H9LQH9"/>
<evidence type="ECO:0000313" key="2">
    <source>
        <dbReference type="EMBL" id="GFH78628.1"/>
    </source>
</evidence>